<name>A0A9Q3IN99_9BASI</name>
<organism evidence="2 3">
    <name type="scientific">Austropuccinia psidii MF-1</name>
    <dbReference type="NCBI Taxonomy" id="1389203"/>
    <lineage>
        <taxon>Eukaryota</taxon>
        <taxon>Fungi</taxon>
        <taxon>Dikarya</taxon>
        <taxon>Basidiomycota</taxon>
        <taxon>Pucciniomycotina</taxon>
        <taxon>Pucciniomycetes</taxon>
        <taxon>Pucciniales</taxon>
        <taxon>Sphaerophragmiaceae</taxon>
        <taxon>Austropuccinia</taxon>
    </lineage>
</organism>
<feature type="compositionally biased region" description="Basic and acidic residues" evidence="1">
    <location>
        <begin position="90"/>
        <end position="99"/>
    </location>
</feature>
<reference evidence="2" key="1">
    <citation type="submission" date="2021-03" db="EMBL/GenBank/DDBJ databases">
        <title>Draft genome sequence of rust myrtle Austropuccinia psidii MF-1, a brazilian biotype.</title>
        <authorList>
            <person name="Quecine M.C."/>
            <person name="Pachon D.M.R."/>
            <person name="Bonatelli M.L."/>
            <person name="Correr F.H."/>
            <person name="Franceschini L.M."/>
            <person name="Leite T.F."/>
            <person name="Margarido G.R.A."/>
            <person name="Almeida C.A."/>
            <person name="Ferrarezi J.A."/>
            <person name="Labate C.A."/>
        </authorList>
    </citation>
    <scope>NUCLEOTIDE SEQUENCE</scope>
    <source>
        <strain evidence="2">MF-1</strain>
    </source>
</reference>
<proteinExistence type="predicted"/>
<keyword evidence="3" id="KW-1185">Reference proteome</keyword>
<protein>
    <submittedName>
        <fullName evidence="2">Uncharacterized protein</fullName>
    </submittedName>
</protein>
<dbReference type="EMBL" id="AVOT02051492">
    <property type="protein sequence ID" value="MBW0546489.1"/>
    <property type="molecule type" value="Genomic_DNA"/>
</dbReference>
<dbReference type="AlphaFoldDB" id="A0A9Q3IN99"/>
<evidence type="ECO:0000313" key="2">
    <source>
        <dbReference type="EMBL" id="MBW0546489.1"/>
    </source>
</evidence>
<sequence>MANWPFHHFYGQLDHPGVLWPLGHTSFHWPYAAPIGPFGQSFTSPVPRPIPLFWAWGFHLSFQEPLAPQAHPFDYEDFGPFRPPTASTVRRPESTDHRTRSMGPLGPFWPKSNGAKVVNHLP</sequence>
<evidence type="ECO:0000313" key="3">
    <source>
        <dbReference type="Proteomes" id="UP000765509"/>
    </source>
</evidence>
<feature type="region of interest" description="Disordered" evidence="1">
    <location>
        <begin position="84"/>
        <end position="122"/>
    </location>
</feature>
<accession>A0A9Q3IN99</accession>
<dbReference type="Proteomes" id="UP000765509">
    <property type="component" value="Unassembled WGS sequence"/>
</dbReference>
<comment type="caution">
    <text evidence="2">The sequence shown here is derived from an EMBL/GenBank/DDBJ whole genome shotgun (WGS) entry which is preliminary data.</text>
</comment>
<gene>
    <name evidence="2" type="ORF">O181_086204</name>
</gene>
<evidence type="ECO:0000256" key="1">
    <source>
        <dbReference type="SAM" id="MobiDB-lite"/>
    </source>
</evidence>